<dbReference type="Proteomes" id="UP000070371">
    <property type="component" value="Chromosome"/>
</dbReference>
<evidence type="ECO:0000313" key="2">
    <source>
        <dbReference type="EMBL" id="AML53240.1"/>
    </source>
</evidence>
<accession>A0A126V4L5</accession>
<dbReference type="GO" id="GO:0016747">
    <property type="term" value="F:acyltransferase activity, transferring groups other than amino-acyl groups"/>
    <property type="evidence" value="ECO:0007669"/>
    <property type="project" value="InterPro"/>
</dbReference>
<protein>
    <recommendedName>
        <fullName evidence="1">N-acetyltransferase domain-containing protein</fullName>
    </recommendedName>
</protein>
<dbReference type="InterPro" id="IPR052564">
    <property type="entry name" value="N-acetyltrans/Recomb-assoc"/>
</dbReference>
<dbReference type="CDD" id="cd04301">
    <property type="entry name" value="NAT_SF"/>
    <property type="match status" value="1"/>
</dbReference>
<dbReference type="RefSeq" id="WP_052274531.1">
    <property type="nucleotide sequence ID" value="NZ_CP014327.1"/>
</dbReference>
<dbReference type="Pfam" id="PF13673">
    <property type="entry name" value="Acetyltransf_10"/>
    <property type="match status" value="1"/>
</dbReference>
<dbReference type="SUPFAM" id="SSF55729">
    <property type="entry name" value="Acyl-CoA N-acyltransferases (Nat)"/>
    <property type="match status" value="1"/>
</dbReference>
<dbReference type="PROSITE" id="PS51186">
    <property type="entry name" value="GNAT"/>
    <property type="match status" value="1"/>
</dbReference>
<dbReference type="OrthoDB" id="9789081at2"/>
<name>A0A126V4L5_9RHOB</name>
<sequence>MTPFVRRYRDFDAPACYEIFCRAVHVGAAQYYSELQRNAWAPHTKMPESWPLELAEQACWVASVEQKLVGFFSLESDGHLSLAYVAPEFRRTAVAAELYKKITEDAQRLVLARLFTEASHLARPFFEKRGWHVTAPEVVMRNGVEIERFQMAKDLKLRSDSLAKCQV</sequence>
<keyword evidence="3" id="KW-1185">Reference proteome</keyword>
<reference evidence="2 3" key="1">
    <citation type="submission" date="2016-02" db="EMBL/GenBank/DDBJ databases">
        <title>Complete genome sequence of Halocynthiibacter arcticus PAMC 20958t from arctic marine sediment.</title>
        <authorList>
            <person name="Lee Y.M."/>
            <person name="Baek K."/>
            <person name="Lee H.K."/>
            <person name="Shin S.C."/>
        </authorList>
    </citation>
    <scope>NUCLEOTIDE SEQUENCE [LARGE SCALE GENOMIC DNA]</scope>
    <source>
        <strain evidence="2">PAMC 20958</strain>
    </source>
</reference>
<evidence type="ECO:0000313" key="3">
    <source>
        <dbReference type="Proteomes" id="UP000070371"/>
    </source>
</evidence>
<evidence type="ECO:0000259" key="1">
    <source>
        <dbReference type="PROSITE" id="PS51186"/>
    </source>
</evidence>
<dbReference type="KEGG" id="hat:RC74_20045"/>
<dbReference type="Gene3D" id="3.40.630.30">
    <property type="match status" value="1"/>
</dbReference>
<gene>
    <name evidence="2" type="ORF">RC74_20045</name>
</gene>
<dbReference type="InterPro" id="IPR016181">
    <property type="entry name" value="Acyl_CoA_acyltransferase"/>
</dbReference>
<feature type="domain" description="N-acetyltransferase" evidence="1">
    <location>
        <begin position="3"/>
        <end position="156"/>
    </location>
</feature>
<dbReference type="InterPro" id="IPR000182">
    <property type="entry name" value="GNAT_dom"/>
</dbReference>
<dbReference type="AlphaFoldDB" id="A0A126V4L5"/>
<dbReference type="EMBL" id="CP014327">
    <property type="protein sequence ID" value="AML53240.1"/>
    <property type="molecule type" value="Genomic_DNA"/>
</dbReference>
<dbReference type="PANTHER" id="PTHR43451">
    <property type="entry name" value="ACETYLTRANSFERASE (GNAT) FAMILY PROTEIN"/>
    <property type="match status" value="1"/>
</dbReference>
<proteinExistence type="predicted"/>
<organism evidence="2 3">
    <name type="scientific">Falsihalocynthiibacter arcticus</name>
    <dbReference type="NCBI Taxonomy" id="1579316"/>
    <lineage>
        <taxon>Bacteria</taxon>
        <taxon>Pseudomonadati</taxon>
        <taxon>Pseudomonadota</taxon>
        <taxon>Alphaproteobacteria</taxon>
        <taxon>Rhodobacterales</taxon>
        <taxon>Roseobacteraceae</taxon>
        <taxon>Falsihalocynthiibacter</taxon>
    </lineage>
</organism>
<dbReference type="PANTHER" id="PTHR43451:SF1">
    <property type="entry name" value="ACETYLTRANSFERASE"/>
    <property type="match status" value="1"/>
</dbReference>